<organism evidence="2 3">
    <name type="scientific">Persephonella marina (strain DSM 14350 / EX-H1)</name>
    <dbReference type="NCBI Taxonomy" id="123214"/>
    <lineage>
        <taxon>Bacteria</taxon>
        <taxon>Pseudomonadati</taxon>
        <taxon>Aquificota</taxon>
        <taxon>Aquificia</taxon>
        <taxon>Aquificales</taxon>
        <taxon>Hydrogenothermaceae</taxon>
        <taxon>Persephonella</taxon>
    </lineage>
</organism>
<dbReference type="OrthoDB" id="9753at2"/>
<dbReference type="KEGG" id="pmx:PERMA_0700"/>
<dbReference type="EMBL" id="CP001230">
    <property type="protein sequence ID" value="ACO04862.1"/>
    <property type="molecule type" value="Genomic_DNA"/>
</dbReference>
<dbReference type="AlphaFoldDB" id="C0QP92"/>
<feature type="transmembrane region" description="Helical" evidence="1">
    <location>
        <begin position="473"/>
        <end position="495"/>
    </location>
</feature>
<keyword evidence="3" id="KW-1185">Reference proteome</keyword>
<dbReference type="PaxDb" id="123214-PERMA_0700"/>
<dbReference type="HOGENOM" id="CLU_541687_0_0_0"/>
<evidence type="ECO:0000256" key="1">
    <source>
        <dbReference type="SAM" id="Phobius"/>
    </source>
</evidence>
<name>C0QP92_PERMH</name>
<feature type="transmembrane region" description="Helical" evidence="1">
    <location>
        <begin position="317"/>
        <end position="336"/>
    </location>
</feature>
<feature type="transmembrane region" description="Helical" evidence="1">
    <location>
        <begin position="446"/>
        <end position="467"/>
    </location>
</feature>
<gene>
    <name evidence="2" type="ordered locus">PERMA_0700</name>
</gene>
<dbReference type="Proteomes" id="UP000001366">
    <property type="component" value="Chromosome"/>
</dbReference>
<evidence type="ECO:0000313" key="3">
    <source>
        <dbReference type="Proteomes" id="UP000001366"/>
    </source>
</evidence>
<keyword evidence="1" id="KW-0812">Transmembrane</keyword>
<protein>
    <submittedName>
        <fullName evidence="2">Uncharacterized protein</fullName>
    </submittedName>
</protein>
<dbReference type="STRING" id="123214.PERMA_0700"/>
<accession>C0QP92</accession>
<keyword evidence="1" id="KW-0472">Membrane</keyword>
<reference evidence="2 3" key="1">
    <citation type="journal article" date="2009" name="J. Bacteriol.">
        <title>Complete and draft genome sequences of six members of the Aquificales.</title>
        <authorList>
            <person name="Reysenbach A.L."/>
            <person name="Hamamura N."/>
            <person name="Podar M."/>
            <person name="Griffiths E."/>
            <person name="Ferreira S."/>
            <person name="Hochstein R."/>
            <person name="Heidelberg J."/>
            <person name="Johnson J."/>
            <person name="Mead D."/>
            <person name="Pohorille A."/>
            <person name="Sarmiento M."/>
            <person name="Schweighofer K."/>
            <person name="Seshadri R."/>
            <person name="Voytek M.A."/>
        </authorList>
    </citation>
    <scope>NUCLEOTIDE SEQUENCE [LARGE SCALE GENOMIC DNA]</scope>
    <source>
        <strain evidence="3">DSM 14350 / EX-H1</strain>
    </source>
</reference>
<proteinExistence type="predicted"/>
<evidence type="ECO:0000313" key="2">
    <source>
        <dbReference type="EMBL" id="ACO04862.1"/>
    </source>
</evidence>
<keyword evidence="1" id="KW-1133">Transmembrane helix</keyword>
<dbReference type="RefSeq" id="WP_015898966.1">
    <property type="nucleotide sequence ID" value="NC_012440.1"/>
</dbReference>
<sequence length="503" mass="60695">MYRFFVLLFLFITFFSYGDVLEYRKDGRTFLKLYVVKEYPEKQKFYVKEPVHVRFIIGLLKTDIRSVEENIDFILQNIKIQTLISERTVISDIQKKVSGKRVIVDYVVYFMRDYDTDLPFLISIDTDRLKGMIDDPVLERLKESFIVKSEDYYRIVPVPKDIIYVGSFDIKTKFEDRKGFGTFYIIIEGRGFPYLPKYSLVVKNGSAKKTGYTFDHKLENVRSVQKYKVVYMDELEIKPVKFRYFDPFQEKIVEKKTEEFLLKPEKKEVKSYWEMLSEEEKMRYYLSRFKELYPEQFYEESLISKLFISLYKYRYEILAFFVVFPVFLLFFVVRFGRYIYPSDIREMICLKGNRIEDYKKVYRYISKDVYSLKDLIRELDAVLYRSRWVVEGKKLKKAVYEDIEIYPDQIKDIFRKIMLIILEERSKGFSKGKRYLMKAVFLVRDYVYLILLFASLILIFGGSFVLSDIFFSYRMFIMIFASVLSFFVVVFFYFLSKPRIKVG</sequence>